<keyword evidence="11 13" id="KW-0472">Membrane</keyword>
<comment type="caution">
    <text evidence="13">Lacks conserved residue(s) required for the propagation of feature annotation.</text>
</comment>
<evidence type="ECO:0000256" key="11">
    <source>
        <dbReference type="ARBA" id="ARBA00023136"/>
    </source>
</evidence>
<evidence type="ECO:0000256" key="12">
    <source>
        <dbReference type="ARBA" id="ARBA00025399"/>
    </source>
</evidence>
<evidence type="ECO:0000256" key="10">
    <source>
        <dbReference type="ARBA" id="ARBA00022989"/>
    </source>
</evidence>
<dbReference type="EC" id="2.4.1.-" evidence="13"/>
<evidence type="ECO:0000256" key="4">
    <source>
        <dbReference type="ARBA" id="ARBA00013797"/>
    </source>
</evidence>
<dbReference type="GO" id="GO:1990529">
    <property type="term" value="C:glycosylphosphatidylinositol-mannosyltransferase I complex"/>
    <property type="evidence" value="ECO:0007669"/>
    <property type="project" value="TreeGrafter"/>
</dbReference>
<keyword evidence="8 13" id="KW-0812">Transmembrane</keyword>
<dbReference type="Proteomes" id="UP000323386">
    <property type="component" value="Unassembled WGS sequence"/>
</dbReference>
<dbReference type="AlphaFoldDB" id="A0A5C3F7J5"/>
<evidence type="ECO:0000256" key="9">
    <source>
        <dbReference type="ARBA" id="ARBA00022824"/>
    </source>
</evidence>
<evidence type="ECO:0000256" key="3">
    <source>
        <dbReference type="ARBA" id="ARBA00011071"/>
    </source>
</evidence>
<evidence type="ECO:0000313" key="15">
    <source>
        <dbReference type="Proteomes" id="UP000323386"/>
    </source>
</evidence>
<accession>A0A5C3F7J5</accession>
<evidence type="ECO:0000256" key="8">
    <source>
        <dbReference type="ARBA" id="ARBA00022692"/>
    </source>
</evidence>
<dbReference type="PANTHER" id="PTHR12886">
    <property type="entry name" value="PIG-M MANNOSYLTRANSFERASE"/>
    <property type="match status" value="1"/>
</dbReference>
<comment type="pathway">
    <text evidence="2 13">Glycolipid biosynthesis; glycosylphosphatidylinositol-anchor biosynthesis.</text>
</comment>
<dbReference type="PANTHER" id="PTHR12886:SF0">
    <property type="entry name" value="GPI MANNOSYLTRANSFERASE 1"/>
    <property type="match status" value="1"/>
</dbReference>
<evidence type="ECO:0000256" key="13">
    <source>
        <dbReference type="RuleBase" id="RU365064"/>
    </source>
</evidence>
<comment type="subcellular location">
    <subcellularLocation>
        <location evidence="1 13">Endoplasmic reticulum membrane</location>
        <topology evidence="1 13">Multi-pass membrane protein</topology>
    </subcellularLocation>
</comment>
<dbReference type="Pfam" id="PF05007">
    <property type="entry name" value="Mannosyl_trans"/>
    <property type="match status" value="1"/>
</dbReference>
<reference evidence="14 15" key="1">
    <citation type="submission" date="2018-03" db="EMBL/GenBank/DDBJ databases">
        <authorList>
            <person name="Guldener U."/>
        </authorList>
    </citation>
    <scope>NUCLEOTIDE SEQUENCE [LARGE SCALE GENOMIC DNA]</scope>
    <source>
        <strain evidence="14 15">DAOM196992</strain>
    </source>
</reference>
<dbReference type="EMBL" id="OOIP01000014">
    <property type="protein sequence ID" value="SPO39369.1"/>
    <property type="molecule type" value="Genomic_DNA"/>
</dbReference>
<feature type="transmembrane region" description="Helical" evidence="13">
    <location>
        <begin position="389"/>
        <end position="408"/>
    </location>
</feature>
<evidence type="ECO:0000256" key="2">
    <source>
        <dbReference type="ARBA" id="ARBA00004687"/>
    </source>
</evidence>
<feature type="transmembrane region" description="Helical" evidence="13">
    <location>
        <begin position="564"/>
        <end position="587"/>
    </location>
</feature>
<feature type="transmembrane region" description="Helical" evidence="13">
    <location>
        <begin position="331"/>
        <end position="355"/>
    </location>
</feature>
<feature type="transmembrane region" description="Helical" evidence="13">
    <location>
        <begin position="466"/>
        <end position="484"/>
    </location>
</feature>
<dbReference type="UniPathway" id="UPA00196"/>
<keyword evidence="10 13" id="KW-1133">Transmembrane helix</keyword>
<gene>
    <name evidence="14" type="ORF">PSFLO_04850</name>
</gene>
<comment type="function">
    <text evidence="12 13">Mannosyltransferase involved in glycosylphosphatidylinositol-anchor biosynthesis. Transfers the first alpha-1,4-mannose to GlcN-acyl-PI during GPI precursor assembly. Required for cell wall integrity.</text>
</comment>
<dbReference type="GO" id="GO:0006506">
    <property type="term" value="P:GPI anchor biosynthetic process"/>
    <property type="evidence" value="ECO:0007669"/>
    <property type="project" value="UniProtKB-UniPathway"/>
</dbReference>
<keyword evidence="9 13" id="KW-0256">Endoplasmic reticulum</keyword>
<keyword evidence="6 13" id="KW-0328">Glycosyltransferase</keyword>
<dbReference type="InterPro" id="IPR007704">
    <property type="entry name" value="PIG-M"/>
</dbReference>
<feature type="transmembrane region" description="Helical" evidence="13">
    <location>
        <begin position="496"/>
        <end position="518"/>
    </location>
</feature>
<evidence type="ECO:0000256" key="1">
    <source>
        <dbReference type="ARBA" id="ARBA00004477"/>
    </source>
</evidence>
<dbReference type="OrthoDB" id="1741594at2759"/>
<name>A0A5C3F7J5_9BASI</name>
<evidence type="ECO:0000313" key="14">
    <source>
        <dbReference type="EMBL" id="SPO39369.1"/>
    </source>
</evidence>
<dbReference type="GO" id="GO:0005789">
    <property type="term" value="C:endoplasmic reticulum membrane"/>
    <property type="evidence" value="ECO:0007669"/>
    <property type="project" value="UniProtKB-SubCell"/>
</dbReference>
<dbReference type="GO" id="GO:0051751">
    <property type="term" value="F:alpha-1,4-mannosyltransferase activity"/>
    <property type="evidence" value="ECO:0007669"/>
    <property type="project" value="InterPro"/>
</dbReference>
<comment type="similarity">
    <text evidence="3 13">Belongs to the PIGM family.</text>
</comment>
<protein>
    <recommendedName>
        <fullName evidence="4 13">GPI mannosyltransferase 1</fullName>
        <ecNumber evidence="13">2.4.1.-</ecNumber>
    </recommendedName>
    <alternativeName>
        <fullName evidence="13">GPI mannosyltransferase I</fullName>
    </alternativeName>
</protein>
<keyword evidence="5 13" id="KW-0337">GPI-anchor biosynthesis</keyword>
<dbReference type="GO" id="GO:0004376">
    <property type="term" value="F:GPI mannosyltransferase activity"/>
    <property type="evidence" value="ECO:0007669"/>
    <property type="project" value="InterPro"/>
</dbReference>
<evidence type="ECO:0000256" key="5">
    <source>
        <dbReference type="ARBA" id="ARBA00022502"/>
    </source>
</evidence>
<evidence type="ECO:0000256" key="7">
    <source>
        <dbReference type="ARBA" id="ARBA00022679"/>
    </source>
</evidence>
<keyword evidence="7 13" id="KW-0808">Transferase</keyword>
<organism evidence="14 15">
    <name type="scientific">Pseudozyma flocculosa</name>
    <dbReference type="NCBI Taxonomy" id="84751"/>
    <lineage>
        <taxon>Eukaryota</taxon>
        <taxon>Fungi</taxon>
        <taxon>Dikarya</taxon>
        <taxon>Basidiomycota</taxon>
        <taxon>Ustilaginomycotina</taxon>
        <taxon>Ustilaginomycetes</taxon>
        <taxon>Ustilaginales</taxon>
        <taxon>Ustilaginaceae</taxon>
        <taxon>Pseudozyma</taxon>
    </lineage>
</organism>
<proteinExistence type="inferred from homology"/>
<keyword evidence="15" id="KW-1185">Reference proteome</keyword>
<evidence type="ECO:0000256" key="6">
    <source>
        <dbReference type="ARBA" id="ARBA00022676"/>
    </source>
</evidence>
<sequence>MHAAEAPHDSAPFHHLNSRHNLDERTAAFIVVRRLEPCSMKPSSYKWAYLAAGIALRVGLLAFGRYQDAHSAVPYTDVDYSVFSDASKAILDGCSLSHTIDGTAAASEADIFDDAELRCARGILPAMARFLLLNDPQRQTSEQHSAFQQNSFMFAWATRCYDLARPLFRAVASLGDPYSRPTYRYTPLLALALTPIHLFGWADFGKYLFASADVLCALLMWLILDGRRAQGSPAGIHVHLPGLIWLLNPLPAQISTRGSSEALVGLSVLSFVYFLLSANPEAPLGLTPVHETADAGLAPPSKALDQQATEAVPTYRPLVPESALPLSEWSAAAYLSPAILGLAVHLKIFPVIYGIPVMAHLSQSTEAAFDPVARRKLGLLQRHSAGIQYGLIAFATFMATNAVAWLFWGAPFVEHTFAYHLTRQDHRHNFSPYFLTTYLSNIPGLRSSTATAAIDSLESRLLSSPLFSFAPQALLVAVLGWRLGKRDVVAAMTAQTIAFVAFNKVCTSQYFLWFLWLVPIVWPSLSIRPGTAAVAVGSWIGAQALWLSQAYLLEFKAQDVFVRIWVSSLALLAVHAALLVTFVRAWARYRISFKLPPVRPATPSTTATTIPGKAA</sequence>